<proteinExistence type="predicted"/>
<dbReference type="Pfam" id="PF00069">
    <property type="entry name" value="Pkinase"/>
    <property type="match status" value="1"/>
</dbReference>
<dbReference type="InterPro" id="IPR008271">
    <property type="entry name" value="Ser/Thr_kinase_AS"/>
</dbReference>
<dbReference type="SUPFAM" id="SSF56112">
    <property type="entry name" value="Protein kinase-like (PK-like)"/>
    <property type="match status" value="1"/>
</dbReference>
<feature type="region of interest" description="Disordered" evidence="1">
    <location>
        <begin position="977"/>
        <end position="1028"/>
    </location>
</feature>
<reference evidence="3" key="1">
    <citation type="submission" date="2021-01" db="UniProtKB">
        <authorList>
            <consortium name="EnsemblMetazoa"/>
        </authorList>
    </citation>
    <scope>IDENTIFICATION</scope>
</reference>
<dbReference type="PANTHER" id="PTHR47907">
    <property type="entry name" value="PROTEIN KINASE DOMAIN-CONTAINING PROTEIN"/>
    <property type="match status" value="1"/>
</dbReference>
<name>A0A7M7MFG7_VARDE</name>
<feature type="region of interest" description="Disordered" evidence="1">
    <location>
        <begin position="613"/>
        <end position="674"/>
    </location>
</feature>
<dbReference type="OrthoDB" id="2018507at2759"/>
<feature type="compositionally biased region" description="Polar residues" evidence="1">
    <location>
        <begin position="354"/>
        <end position="367"/>
    </location>
</feature>
<dbReference type="Gene3D" id="1.10.510.10">
    <property type="entry name" value="Transferase(Phosphotransferase) domain 1"/>
    <property type="match status" value="1"/>
</dbReference>
<dbReference type="AlphaFoldDB" id="A0A7M7MFG7"/>
<feature type="compositionally biased region" description="Basic and acidic residues" evidence="1">
    <location>
        <begin position="616"/>
        <end position="645"/>
    </location>
</feature>
<feature type="region of interest" description="Disordered" evidence="1">
    <location>
        <begin position="422"/>
        <end position="449"/>
    </location>
</feature>
<dbReference type="GeneID" id="111255264"/>
<dbReference type="EnsemblMetazoa" id="XM_022817032">
    <property type="protein sequence ID" value="XP_022672767"/>
    <property type="gene ID" value="LOC111255264"/>
</dbReference>
<dbReference type="SMART" id="SM00220">
    <property type="entry name" value="S_TKc"/>
    <property type="match status" value="1"/>
</dbReference>
<dbReference type="InterPro" id="IPR011009">
    <property type="entry name" value="Kinase-like_dom_sf"/>
</dbReference>
<dbReference type="CDD" id="cd14037">
    <property type="entry name" value="STKc_NAK_like"/>
    <property type="match status" value="1"/>
</dbReference>
<dbReference type="InterPro" id="IPR000719">
    <property type="entry name" value="Prot_kinase_dom"/>
</dbReference>
<dbReference type="InterPro" id="IPR051744">
    <property type="entry name" value="AP2_assoc_SerThr_kinase"/>
</dbReference>
<feature type="compositionally biased region" description="Basic residues" evidence="1">
    <location>
        <begin position="984"/>
        <end position="993"/>
    </location>
</feature>
<accession>A0A7M7MFG7</accession>
<dbReference type="GO" id="GO:0005524">
    <property type="term" value="F:ATP binding"/>
    <property type="evidence" value="ECO:0007669"/>
    <property type="project" value="InterPro"/>
</dbReference>
<organism evidence="3 4">
    <name type="scientific">Varroa destructor</name>
    <name type="common">Honeybee mite</name>
    <dbReference type="NCBI Taxonomy" id="109461"/>
    <lineage>
        <taxon>Eukaryota</taxon>
        <taxon>Metazoa</taxon>
        <taxon>Ecdysozoa</taxon>
        <taxon>Arthropoda</taxon>
        <taxon>Chelicerata</taxon>
        <taxon>Arachnida</taxon>
        <taxon>Acari</taxon>
        <taxon>Parasitiformes</taxon>
        <taxon>Mesostigmata</taxon>
        <taxon>Gamasina</taxon>
        <taxon>Dermanyssoidea</taxon>
        <taxon>Varroidae</taxon>
        <taxon>Varroa</taxon>
    </lineage>
</organism>
<feature type="domain" description="Protein kinase" evidence="2">
    <location>
        <begin position="34"/>
        <end position="309"/>
    </location>
</feature>
<dbReference type="PROSITE" id="PS00108">
    <property type="entry name" value="PROTEIN_KINASE_ST"/>
    <property type="match status" value="1"/>
</dbReference>
<keyword evidence="4" id="KW-1185">Reference proteome</keyword>
<evidence type="ECO:0000259" key="2">
    <source>
        <dbReference type="PROSITE" id="PS50011"/>
    </source>
</evidence>
<dbReference type="PROSITE" id="PS50011">
    <property type="entry name" value="PROTEIN_KINASE_DOM"/>
    <property type="match status" value="1"/>
</dbReference>
<dbReference type="PANTHER" id="PTHR47907:SF4">
    <property type="entry name" value="BMP-2-INDUCIBLE PROTEIN KINASE ISOFORM X1"/>
    <property type="match status" value="1"/>
</dbReference>
<dbReference type="InParanoid" id="A0A7M7MFG7"/>
<feature type="compositionally biased region" description="Polar residues" evidence="1">
    <location>
        <begin position="435"/>
        <end position="449"/>
    </location>
</feature>
<feature type="region of interest" description="Disordered" evidence="1">
    <location>
        <begin position="343"/>
        <end position="407"/>
    </location>
</feature>
<dbReference type="KEGG" id="vde:111255264"/>
<sequence>MKKLFQRKNEKTESKEGVGGSFVGKTFQVGRTAVQVEDVIAEGGFALVFLVKGSGGVRYALKRIFVNNDHDLACCKREIQIASSLSGHKNIIGFVDSSITSVGNGVYEVLLLMHLYKGHVLQQMNDRVAAGQTFSQQKVLRIFCDVCEAVSRLHHCQTPIVHRDLKVENILVATNNSGSTDGPPETYVLCDFGSATAKMLNPNKHSVAQIEEEINRYTTLAYRAPEMIDFYGGRVISTAADIWALGCLLYKLCFFTTPFGESALAIASGQFTIPSTSTYTAQLHQLIRYCLEVDPEARPDIYQVSYVAFSLAGRECPVRNLSKSLKPDLEKMPHITEAITHSADRAGLLVTPTPGISTSPQPKASTPRTDRCTLRETTSVTSSSLSGTSVAPRQRPKGHTSSAGRERLLPQISSLPLLAPAGQQGISGVGDSRSETVSPGSQAAGSVGQISAIQRVSPSIVINSESEDICHKASNETQWTETATLSLNQLEITVDESTSRTAGWNPFADDTFVPPQDLENAVTTILNHDERDLAVTKAVNSLAVTNVNEEGDAFGQAFDALRDPSGPALVHHSKSNVTVALTLSTDSDNASQMVDPFGAAPFNKTIAASVKKRQHGRDIKAYDAARQNDERQQQKSPNKEFKDIDVFDDVSQGLRTANDNTARSNDLEEREAGSSDNFQAVGLLEIDSVGASLDIRCLDHQHAHQSHHRNICKATTVLIKDCHSGNLSDRPIESDGSTPLLDDLEDTQGHPGRLHRDNIQTTDDCDVFAAAPFPKLKRKPINFGRQAKDGDDRSINSNPFLSTSASADPKEAFSASNQGHFIRRHALGGHKEKLNEILIEVERDSTIALDSARQSATIGTGLLRFSNTNAVLFKDPSLVSSSGGAVVIPVGGGAKENAGVKSDTLKEIRKGPTTVVTLNDSKASPKQGRKFEAGPQVALGVNAESFGDVSPRYGCSGIGKGNRKDIKDHPSLENELLLVSSPLGKKRGKKSSGKRPERISSAAFSNMSFEDIPSDENHSSDGAAFSKL</sequence>
<dbReference type="RefSeq" id="XP_022672767.1">
    <property type="nucleotide sequence ID" value="XM_022817032.1"/>
</dbReference>
<dbReference type="Proteomes" id="UP000594260">
    <property type="component" value="Unplaced"/>
</dbReference>
<evidence type="ECO:0000256" key="1">
    <source>
        <dbReference type="SAM" id="MobiDB-lite"/>
    </source>
</evidence>
<dbReference type="GO" id="GO:0004672">
    <property type="term" value="F:protein kinase activity"/>
    <property type="evidence" value="ECO:0007669"/>
    <property type="project" value="InterPro"/>
</dbReference>
<evidence type="ECO:0000313" key="4">
    <source>
        <dbReference type="Proteomes" id="UP000594260"/>
    </source>
</evidence>
<feature type="compositionally biased region" description="Polar residues" evidence="1">
    <location>
        <begin position="653"/>
        <end position="664"/>
    </location>
</feature>
<feature type="compositionally biased region" description="Low complexity" evidence="1">
    <location>
        <begin position="377"/>
        <end position="389"/>
    </location>
</feature>
<protein>
    <recommendedName>
        <fullName evidence="2">Protein kinase domain-containing protein</fullName>
    </recommendedName>
</protein>
<evidence type="ECO:0000313" key="3">
    <source>
        <dbReference type="EnsemblMetazoa" id="XP_022672767"/>
    </source>
</evidence>